<dbReference type="Proteomes" id="UP000479710">
    <property type="component" value="Unassembled WGS sequence"/>
</dbReference>
<dbReference type="AlphaFoldDB" id="A0A6G1EVA2"/>
<accession>A0A6G1EVA2</accession>
<feature type="compositionally biased region" description="Polar residues" evidence="1">
    <location>
        <begin position="1"/>
        <end position="10"/>
    </location>
</feature>
<feature type="region of interest" description="Disordered" evidence="1">
    <location>
        <begin position="1"/>
        <end position="54"/>
    </location>
</feature>
<organism evidence="2 3">
    <name type="scientific">Oryza meyeriana var. granulata</name>
    <dbReference type="NCBI Taxonomy" id="110450"/>
    <lineage>
        <taxon>Eukaryota</taxon>
        <taxon>Viridiplantae</taxon>
        <taxon>Streptophyta</taxon>
        <taxon>Embryophyta</taxon>
        <taxon>Tracheophyta</taxon>
        <taxon>Spermatophyta</taxon>
        <taxon>Magnoliopsida</taxon>
        <taxon>Liliopsida</taxon>
        <taxon>Poales</taxon>
        <taxon>Poaceae</taxon>
        <taxon>BOP clade</taxon>
        <taxon>Oryzoideae</taxon>
        <taxon>Oryzeae</taxon>
        <taxon>Oryzinae</taxon>
        <taxon>Oryza</taxon>
        <taxon>Oryza meyeriana</taxon>
    </lineage>
</organism>
<sequence>AVPLSRSSLCRPTPSALGSSGSGGGEPCSSRSGEGGAREWRLRLGDREGDRNEG</sequence>
<evidence type="ECO:0000313" key="3">
    <source>
        <dbReference type="Proteomes" id="UP000479710"/>
    </source>
</evidence>
<keyword evidence="3" id="KW-1185">Reference proteome</keyword>
<dbReference type="EMBL" id="SPHZ02000002">
    <property type="protein sequence ID" value="KAF0928492.1"/>
    <property type="molecule type" value="Genomic_DNA"/>
</dbReference>
<feature type="non-terminal residue" evidence="2">
    <location>
        <position position="1"/>
    </location>
</feature>
<proteinExistence type="predicted"/>
<evidence type="ECO:0000256" key="1">
    <source>
        <dbReference type="SAM" id="MobiDB-lite"/>
    </source>
</evidence>
<gene>
    <name evidence="2" type="ORF">E2562_004130</name>
</gene>
<comment type="caution">
    <text evidence="2">The sequence shown here is derived from an EMBL/GenBank/DDBJ whole genome shotgun (WGS) entry which is preliminary data.</text>
</comment>
<name>A0A6G1EVA2_9ORYZ</name>
<protein>
    <submittedName>
        <fullName evidence="2">Uncharacterized protein</fullName>
    </submittedName>
</protein>
<feature type="compositionally biased region" description="Basic and acidic residues" evidence="1">
    <location>
        <begin position="36"/>
        <end position="54"/>
    </location>
</feature>
<evidence type="ECO:0000313" key="2">
    <source>
        <dbReference type="EMBL" id="KAF0928492.1"/>
    </source>
</evidence>
<reference evidence="2 3" key="1">
    <citation type="submission" date="2019-11" db="EMBL/GenBank/DDBJ databases">
        <title>Whole genome sequence of Oryza granulata.</title>
        <authorList>
            <person name="Li W."/>
        </authorList>
    </citation>
    <scope>NUCLEOTIDE SEQUENCE [LARGE SCALE GENOMIC DNA]</scope>
    <source>
        <strain evidence="3">cv. Menghai</strain>
        <tissue evidence="2">Leaf</tissue>
    </source>
</reference>